<accession>A0A6J5KJ16</accession>
<gene>
    <name evidence="2" type="ORF">UFOVP12_16</name>
</gene>
<protein>
    <submittedName>
        <fullName evidence="2">Uncharacterized protein</fullName>
    </submittedName>
</protein>
<evidence type="ECO:0000313" key="2">
    <source>
        <dbReference type="EMBL" id="CAB4121353.1"/>
    </source>
</evidence>
<evidence type="ECO:0000256" key="1">
    <source>
        <dbReference type="SAM" id="Phobius"/>
    </source>
</evidence>
<dbReference type="EMBL" id="LR796146">
    <property type="protein sequence ID" value="CAB4121353.1"/>
    <property type="molecule type" value="Genomic_DNA"/>
</dbReference>
<sequence>MIKKKIRHSKTIWFSAALVVLGAIMDNFSSIQGVLPENWYGISYIIIGVIVAILRFVTSKPI</sequence>
<feature type="transmembrane region" description="Helical" evidence="1">
    <location>
        <begin position="39"/>
        <end position="57"/>
    </location>
</feature>
<keyword evidence="1" id="KW-0472">Membrane</keyword>
<keyword evidence="1" id="KW-0812">Transmembrane</keyword>
<proteinExistence type="predicted"/>
<feature type="transmembrane region" description="Helical" evidence="1">
    <location>
        <begin position="12"/>
        <end position="33"/>
    </location>
</feature>
<reference evidence="2" key="1">
    <citation type="submission" date="2020-04" db="EMBL/GenBank/DDBJ databases">
        <authorList>
            <person name="Chiriac C."/>
            <person name="Salcher M."/>
            <person name="Ghai R."/>
            <person name="Kavagutti S V."/>
        </authorList>
    </citation>
    <scope>NUCLEOTIDE SEQUENCE</scope>
</reference>
<name>A0A6J5KJ16_9CAUD</name>
<keyword evidence="1" id="KW-1133">Transmembrane helix</keyword>
<organism evidence="2">
    <name type="scientific">uncultured Caudovirales phage</name>
    <dbReference type="NCBI Taxonomy" id="2100421"/>
    <lineage>
        <taxon>Viruses</taxon>
        <taxon>Duplodnaviria</taxon>
        <taxon>Heunggongvirae</taxon>
        <taxon>Uroviricota</taxon>
        <taxon>Caudoviricetes</taxon>
        <taxon>Peduoviridae</taxon>
        <taxon>Maltschvirus</taxon>
        <taxon>Maltschvirus maltsch</taxon>
    </lineage>
</organism>